<gene>
    <name evidence="1" type="ORF">FRD01_03865</name>
</gene>
<sequence length="410" mass="46596">MKSWTEHHQTLLNALRAQDVIPELMLRLSDEKIEATDSDRRKLRDLPSALKESPAWPLIEQSMTTPRAWPKILDRIRERGLIPRADHHLFLLHLRLRSDLLEMRDYSGANRCLEQALISWQHLTHSGYLRALALDLAGPSTPVEEIISSLLNPVLEETSRWFSDLIKAPQLDSTALKAAYEALLTLSRFGAPGTSESLLTLLSIPGSELRESLTHFDVNNANAETMRRPFARMVELGEILSWPDALVIDTVGEAVEFAWSLRRIERDREPFFDELIELCAPANDVLFSRLNEDILVGQNSRCADFLVFQAEPLLGSRREILLRQGLEICPGHRNSAMLLSFIAIREANELLDQVSKLPTLTKRTGEPEKILKKAGIQLKDAQDLHPFSERLQEAQARLEVEATRFEVELE</sequence>
<dbReference type="RefSeq" id="WP_146957800.1">
    <property type="nucleotide sequence ID" value="NZ_CP042467.1"/>
</dbReference>
<dbReference type="Proteomes" id="UP000321595">
    <property type="component" value="Chromosome"/>
</dbReference>
<evidence type="ECO:0000313" key="1">
    <source>
        <dbReference type="EMBL" id="QED26399.1"/>
    </source>
</evidence>
<accession>A0A5B8XSK1</accession>
<name>A0A5B8XSK1_9DELT</name>
<proteinExistence type="predicted"/>
<dbReference type="OrthoDB" id="5526515at2"/>
<evidence type="ECO:0000313" key="2">
    <source>
        <dbReference type="Proteomes" id="UP000321595"/>
    </source>
</evidence>
<keyword evidence="2" id="KW-1185">Reference proteome</keyword>
<dbReference type="AlphaFoldDB" id="A0A5B8XSK1"/>
<organism evidence="1 2">
    <name type="scientific">Microvenator marinus</name>
    <dbReference type="NCBI Taxonomy" id="2600177"/>
    <lineage>
        <taxon>Bacteria</taxon>
        <taxon>Deltaproteobacteria</taxon>
        <taxon>Bradymonadales</taxon>
        <taxon>Microvenatoraceae</taxon>
        <taxon>Microvenator</taxon>
    </lineage>
</organism>
<dbReference type="EMBL" id="CP042467">
    <property type="protein sequence ID" value="QED26399.1"/>
    <property type="molecule type" value="Genomic_DNA"/>
</dbReference>
<protein>
    <submittedName>
        <fullName evidence="1">Uncharacterized protein</fullName>
    </submittedName>
</protein>
<reference evidence="1 2" key="1">
    <citation type="submission" date="2019-08" db="EMBL/GenBank/DDBJ databases">
        <authorList>
            <person name="Liang Q."/>
        </authorList>
    </citation>
    <scope>NUCLEOTIDE SEQUENCE [LARGE SCALE GENOMIC DNA]</scope>
    <source>
        <strain evidence="1 2">V1718</strain>
    </source>
</reference>
<dbReference type="KEGG" id="bbae:FRD01_03865"/>